<protein>
    <submittedName>
        <fullName evidence="1">Uncharacterized protein</fullName>
    </submittedName>
</protein>
<evidence type="ECO:0000313" key="1">
    <source>
        <dbReference type="EMBL" id="CAH2043786.1"/>
    </source>
</evidence>
<organism evidence="1 2">
    <name type="scientific">Iphiclides podalirius</name>
    <name type="common">scarce swallowtail</name>
    <dbReference type="NCBI Taxonomy" id="110791"/>
    <lineage>
        <taxon>Eukaryota</taxon>
        <taxon>Metazoa</taxon>
        <taxon>Ecdysozoa</taxon>
        <taxon>Arthropoda</taxon>
        <taxon>Hexapoda</taxon>
        <taxon>Insecta</taxon>
        <taxon>Pterygota</taxon>
        <taxon>Neoptera</taxon>
        <taxon>Endopterygota</taxon>
        <taxon>Lepidoptera</taxon>
        <taxon>Glossata</taxon>
        <taxon>Ditrysia</taxon>
        <taxon>Papilionoidea</taxon>
        <taxon>Papilionidae</taxon>
        <taxon>Papilioninae</taxon>
        <taxon>Iphiclides</taxon>
    </lineage>
</organism>
<sequence>MLHIATRVSALGVPKATAGIDSGTLDRAMSIPEPCSKRVSVPFYIEVGHAEAWLASRINFIFCPRYACAANS</sequence>
<accession>A0ABN8I2I4</accession>
<dbReference type="EMBL" id="OW152827">
    <property type="protein sequence ID" value="CAH2043786.1"/>
    <property type="molecule type" value="Genomic_DNA"/>
</dbReference>
<dbReference type="Proteomes" id="UP000837857">
    <property type="component" value="Chromosome 15"/>
</dbReference>
<reference evidence="1" key="1">
    <citation type="submission" date="2022-03" db="EMBL/GenBank/DDBJ databases">
        <authorList>
            <person name="Martin H S."/>
        </authorList>
    </citation>
    <scope>NUCLEOTIDE SEQUENCE</scope>
</reference>
<name>A0ABN8I2I4_9NEOP</name>
<gene>
    <name evidence="1" type="ORF">IPOD504_LOCUS4446</name>
</gene>
<proteinExistence type="predicted"/>
<evidence type="ECO:0000313" key="2">
    <source>
        <dbReference type="Proteomes" id="UP000837857"/>
    </source>
</evidence>
<keyword evidence="2" id="KW-1185">Reference proteome</keyword>
<feature type="non-terminal residue" evidence="1">
    <location>
        <position position="72"/>
    </location>
</feature>